<comment type="subcellular location">
    <subcellularLocation>
        <location evidence="1">Cytoplasm</location>
    </subcellularLocation>
</comment>
<comment type="similarity">
    <text evidence="2">Belongs to the MLF family.</text>
</comment>
<name>A0A8C4Q6Z1_EPTBU</name>
<dbReference type="GO" id="GO:0005737">
    <property type="term" value="C:cytoplasm"/>
    <property type="evidence" value="ECO:0007669"/>
    <property type="project" value="UniProtKB-SubCell"/>
</dbReference>
<evidence type="ECO:0000256" key="4">
    <source>
        <dbReference type="ARBA" id="ARBA00022553"/>
    </source>
</evidence>
<dbReference type="Proteomes" id="UP000694388">
    <property type="component" value="Unplaced"/>
</dbReference>
<dbReference type="GeneTree" id="ENSGT00390000005023"/>
<evidence type="ECO:0000256" key="3">
    <source>
        <dbReference type="ARBA" id="ARBA00022490"/>
    </source>
</evidence>
<keyword evidence="6" id="KW-1185">Reference proteome</keyword>
<reference evidence="5" key="1">
    <citation type="submission" date="2025-08" db="UniProtKB">
        <authorList>
            <consortium name="Ensembl"/>
        </authorList>
    </citation>
    <scope>IDENTIFICATION</scope>
</reference>
<evidence type="ECO:0000256" key="2">
    <source>
        <dbReference type="ARBA" id="ARBA00008332"/>
    </source>
</evidence>
<dbReference type="PANTHER" id="PTHR13105">
    <property type="entry name" value="MYELOID LEUKEMIA FACTOR"/>
    <property type="match status" value="1"/>
</dbReference>
<evidence type="ECO:0000313" key="6">
    <source>
        <dbReference type="Proteomes" id="UP000694388"/>
    </source>
</evidence>
<dbReference type="Pfam" id="PF10248">
    <property type="entry name" value="Mlf1IP"/>
    <property type="match status" value="1"/>
</dbReference>
<accession>A0A8C4Q6Z1</accession>
<dbReference type="Ensembl" id="ENSEBUT00000011531.1">
    <property type="protein sequence ID" value="ENSEBUP00000010972.1"/>
    <property type="gene ID" value="ENSEBUG00000007047.1"/>
</dbReference>
<organism evidence="5 6">
    <name type="scientific">Eptatretus burgeri</name>
    <name type="common">Inshore hagfish</name>
    <dbReference type="NCBI Taxonomy" id="7764"/>
    <lineage>
        <taxon>Eukaryota</taxon>
        <taxon>Metazoa</taxon>
        <taxon>Chordata</taxon>
        <taxon>Craniata</taxon>
        <taxon>Vertebrata</taxon>
        <taxon>Cyclostomata</taxon>
        <taxon>Myxini</taxon>
        <taxon>Myxiniformes</taxon>
        <taxon>Myxinidae</taxon>
        <taxon>Eptatretinae</taxon>
        <taxon>Eptatretus</taxon>
    </lineage>
</organism>
<reference evidence="5" key="2">
    <citation type="submission" date="2025-09" db="UniProtKB">
        <authorList>
            <consortium name="Ensembl"/>
        </authorList>
    </citation>
    <scope>IDENTIFICATION</scope>
</reference>
<proteinExistence type="inferred from homology"/>
<evidence type="ECO:0000313" key="5">
    <source>
        <dbReference type="Ensembl" id="ENSEBUP00000010972.1"/>
    </source>
</evidence>
<protein>
    <submittedName>
        <fullName evidence="5">Myeloid leukemia factor 2</fullName>
    </submittedName>
</protein>
<evidence type="ECO:0000256" key="1">
    <source>
        <dbReference type="ARBA" id="ARBA00004496"/>
    </source>
</evidence>
<dbReference type="AlphaFoldDB" id="A0A8C4Q6Z1"/>
<dbReference type="InterPro" id="IPR019376">
    <property type="entry name" value="Myeloid_leukemia_factor"/>
</dbReference>
<sequence length="259" mass="28871">MFGLHRELEDDPFFTDPFRAHQENMRRMLGSFSDIFSHDPMLQLGAAGRDMRHPGVAETQLALRDNARGQAPGLSLSPYGAFGMGGGMLSPFGMMGGMFSGMQGMMQNLHGNYDALPQMSHNPNVHTFSSSHVFSYSNTGSGNPHVYEASSQTRSAPGGVRETRRQCRDSETGIEQMAIGHHIHDRAHVLERSRNRRTGSAEQHSELVNLDEDEAVAFDDEWRKCTGQRTSPGNRIRHRGNRDPQLAITDGTALNRYDW</sequence>
<keyword evidence="3" id="KW-0963">Cytoplasm</keyword>
<keyword evidence="4" id="KW-0597">Phosphoprotein</keyword>